<accession>A0A4Q4TZ80</accession>
<keyword evidence="2" id="KW-1133">Transmembrane helix</keyword>
<sequence length="191" mass="21699">MGGYTGSLSLFAGLNIIAWVLCFLFVPETKGRTLEELRLIFDIPTKDHIKYRVKFVGPWLAKRYLRPWNKVHQRARPELSDDFVEFHDWYRMMQRQRPRQHSGGILHVVRLLAPYLCGAKNNECEEEPTVTGLSSTSAGKHRGKSKGPGLEEKLVAQTGLIAELRETIAAKDTELNALRERIAVESRGGIE</sequence>
<keyword evidence="4" id="KW-1185">Reference proteome</keyword>
<dbReference type="EMBL" id="QJNU01000009">
    <property type="protein sequence ID" value="RYP11000.1"/>
    <property type="molecule type" value="Genomic_DNA"/>
</dbReference>
<feature type="region of interest" description="Disordered" evidence="1">
    <location>
        <begin position="128"/>
        <end position="148"/>
    </location>
</feature>
<reference evidence="3 4" key="1">
    <citation type="submission" date="2018-06" db="EMBL/GenBank/DDBJ databases">
        <title>Complete Genomes of Monosporascus.</title>
        <authorList>
            <person name="Robinson A.J."/>
            <person name="Natvig D.O."/>
        </authorList>
    </citation>
    <scope>NUCLEOTIDE SEQUENCE [LARGE SCALE GENOMIC DNA]</scope>
    <source>
        <strain evidence="3 4">CBS 110550</strain>
    </source>
</reference>
<comment type="caution">
    <text evidence="3">The sequence shown here is derived from an EMBL/GenBank/DDBJ whole genome shotgun (WGS) entry which is preliminary data.</text>
</comment>
<keyword evidence="2" id="KW-0812">Transmembrane</keyword>
<gene>
    <name evidence="3" type="ORF">DL764_000297</name>
</gene>
<dbReference type="InterPro" id="IPR036259">
    <property type="entry name" value="MFS_trans_sf"/>
</dbReference>
<proteinExistence type="predicted"/>
<dbReference type="Gene3D" id="1.20.1250.20">
    <property type="entry name" value="MFS general substrate transporter like domains"/>
    <property type="match status" value="1"/>
</dbReference>
<evidence type="ECO:0000313" key="4">
    <source>
        <dbReference type="Proteomes" id="UP000293360"/>
    </source>
</evidence>
<keyword evidence="2" id="KW-0472">Membrane</keyword>
<protein>
    <recommendedName>
        <fullName evidence="5">Major facilitator superfamily (MFS) profile domain-containing protein</fullName>
    </recommendedName>
</protein>
<dbReference type="AlphaFoldDB" id="A0A4Q4TZ80"/>
<evidence type="ECO:0008006" key="5">
    <source>
        <dbReference type="Google" id="ProtNLM"/>
    </source>
</evidence>
<feature type="transmembrane region" description="Helical" evidence="2">
    <location>
        <begin position="6"/>
        <end position="26"/>
    </location>
</feature>
<evidence type="ECO:0000256" key="2">
    <source>
        <dbReference type="SAM" id="Phobius"/>
    </source>
</evidence>
<organism evidence="3 4">
    <name type="scientific">Monosporascus ibericus</name>
    <dbReference type="NCBI Taxonomy" id="155417"/>
    <lineage>
        <taxon>Eukaryota</taxon>
        <taxon>Fungi</taxon>
        <taxon>Dikarya</taxon>
        <taxon>Ascomycota</taxon>
        <taxon>Pezizomycotina</taxon>
        <taxon>Sordariomycetes</taxon>
        <taxon>Xylariomycetidae</taxon>
        <taxon>Xylariales</taxon>
        <taxon>Xylariales incertae sedis</taxon>
        <taxon>Monosporascus</taxon>
    </lineage>
</organism>
<evidence type="ECO:0000313" key="3">
    <source>
        <dbReference type="EMBL" id="RYP11000.1"/>
    </source>
</evidence>
<name>A0A4Q4TZ80_9PEZI</name>
<dbReference type="OrthoDB" id="6339427at2759"/>
<dbReference type="Proteomes" id="UP000293360">
    <property type="component" value="Unassembled WGS sequence"/>
</dbReference>
<evidence type="ECO:0000256" key="1">
    <source>
        <dbReference type="SAM" id="MobiDB-lite"/>
    </source>
</evidence>